<dbReference type="EMBL" id="CP136962">
    <property type="protein sequence ID" value="WOS97527.1"/>
    <property type="molecule type" value="Genomic_DNA"/>
</dbReference>
<proteinExistence type="predicted"/>
<reference evidence="2" key="1">
    <citation type="submission" date="2017-12" db="EMBL/GenBank/DDBJ databases">
        <title>Phylogenetic diversity of female urinary microbiome.</title>
        <authorList>
            <person name="Thomas-White K."/>
            <person name="Wolfe A.J."/>
        </authorList>
    </citation>
    <scope>NUCLEOTIDE SEQUENCE [LARGE SCALE GENOMIC DNA]</scope>
    <source>
        <strain evidence="2">UMB0023</strain>
    </source>
</reference>
<reference evidence="1 2" key="2">
    <citation type="submission" date="2023-10" db="EMBL/GenBank/DDBJ databases">
        <authorList>
            <person name="Choi B."/>
        </authorList>
    </citation>
    <scope>NUCLEOTIDE SEQUENCE [LARGE SCALE GENOMIC DNA]</scope>
    <source>
        <strain evidence="1 2">UMB0023</strain>
    </source>
</reference>
<dbReference type="InterPro" id="IPR015947">
    <property type="entry name" value="PUA-like_sf"/>
</dbReference>
<dbReference type="SUPFAM" id="SSF88697">
    <property type="entry name" value="PUA domain-like"/>
    <property type="match status" value="1"/>
</dbReference>
<protein>
    <submittedName>
        <fullName evidence="1">Uncharacterized protein</fullName>
    </submittedName>
</protein>
<gene>
    <name evidence="1" type="ORF">CYJ98_008110</name>
</gene>
<keyword evidence="2" id="KW-1185">Reference proteome</keyword>
<dbReference type="AlphaFoldDB" id="A0A9X7F798"/>
<dbReference type="Proteomes" id="UP000234781">
    <property type="component" value="Chromosome"/>
</dbReference>
<accession>A0A9X7F798</accession>
<organism evidence="1 2">
    <name type="scientific">Neisseria perflava</name>
    <dbReference type="NCBI Taxonomy" id="33053"/>
    <lineage>
        <taxon>Bacteria</taxon>
        <taxon>Pseudomonadati</taxon>
        <taxon>Pseudomonadota</taxon>
        <taxon>Betaproteobacteria</taxon>
        <taxon>Neisseriales</taxon>
        <taxon>Neisseriaceae</taxon>
        <taxon>Neisseria</taxon>
    </lineage>
</organism>
<name>A0A9X7F798_NEIPE</name>
<evidence type="ECO:0000313" key="2">
    <source>
        <dbReference type="Proteomes" id="UP000234781"/>
    </source>
</evidence>
<sequence>MYFNRYVFDCYLQTDSARETKNFFENLSVWVKEEKWKEIYSYLFKQGYTQESEGYWIETFVFIQDLLANFSDWESAENIEQAIEEFEGFVDSFLAESDKKECRDKLAWLDGISLFLYLKDPEHYIPYFFTNRFFLLERVFQSFDIPFPMPPSKQKYHDRFLYYGNLCREIYEFRKKYSLDYIELNCFLYDFSLKTLPDFINTDELPDAINIYISGGTKEDTDLLRSNGEKYQTFWQGNPQTKIGDIILLYSLSPYSGLTAIFRAVSPTYYDPFSYYPERVWVGFPIVIPTIHLSELKSNPVWKEKGLVKANMQGVNGRECTSDEYNAIIEILKSKNFDVSILPKLPFLDEPDFRNLSNERDVEITLLEPLLKQLGFDENDWLRQMTLRMGRNDRVFPDYALFANDRRGEESARFIWEAKYRIANERQLKDAFLQAKSYALRLGCDGFGLVALEGVWISTRQDDFKWERLKKFSWSELKQKENFSRLTGLADKRVLIK</sequence>
<evidence type="ECO:0000313" key="1">
    <source>
        <dbReference type="EMBL" id="WOS97527.1"/>
    </source>
</evidence>
<dbReference type="RefSeq" id="WP_101756088.1">
    <property type="nucleotide sequence ID" value="NZ_CP136962.1"/>
</dbReference>